<keyword evidence="9" id="KW-0326">Glycosidase</keyword>
<comment type="cofactor">
    <cofactor evidence="1 7">
        <name>Ca(2+)</name>
        <dbReference type="ChEBI" id="CHEBI:29108"/>
    </cofactor>
</comment>
<dbReference type="UniPathway" id="UPA00378"/>
<accession>A0A6A5QPC0</accession>
<gene>
    <name evidence="10" type="ORF">BDU57DRAFT_513382</name>
</gene>
<keyword evidence="7" id="KW-0479">Metal-binding</keyword>
<evidence type="ECO:0000256" key="3">
    <source>
        <dbReference type="ARBA" id="ARBA00007658"/>
    </source>
</evidence>
<name>A0A6A5QPC0_AMPQU</name>
<dbReference type="PANTHER" id="PTHR11742:SF89">
    <property type="entry name" value="ALPHA-1,2-MANNOSIDASE"/>
    <property type="match status" value="1"/>
</dbReference>
<evidence type="ECO:0000256" key="7">
    <source>
        <dbReference type="PIRSR" id="PIRSR601382-2"/>
    </source>
</evidence>
<proteinExistence type="inferred from homology"/>
<keyword evidence="11" id="KW-1185">Reference proteome</keyword>
<evidence type="ECO:0000256" key="1">
    <source>
        <dbReference type="ARBA" id="ARBA00001913"/>
    </source>
</evidence>
<feature type="active site" description="Proton donor" evidence="6">
    <location>
        <position position="473"/>
    </location>
</feature>
<dbReference type="GO" id="GO:0005509">
    <property type="term" value="F:calcium ion binding"/>
    <property type="evidence" value="ECO:0007669"/>
    <property type="project" value="InterPro"/>
</dbReference>
<evidence type="ECO:0000313" key="10">
    <source>
        <dbReference type="EMBL" id="KAF1917243.1"/>
    </source>
</evidence>
<dbReference type="InterPro" id="IPR036026">
    <property type="entry name" value="Seven-hairpin_glycosidases"/>
</dbReference>
<dbReference type="InterPro" id="IPR001382">
    <property type="entry name" value="Glyco_hydro_47"/>
</dbReference>
<dbReference type="Gene3D" id="1.50.10.10">
    <property type="match status" value="1"/>
</dbReference>
<reference evidence="10" key="1">
    <citation type="journal article" date="2020" name="Stud. Mycol.">
        <title>101 Dothideomycetes genomes: a test case for predicting lifestyles and emergence of pathogens.</title>
        <authorList>
            <person name="Haridas S."/>
            <person name="Albert R."/>
            <person name="Binder M."/>
            <person name="Bloem J."/>
            <person name="Labutti K."/>
            <person name="Salamov A."/>
            <person name="Andreopoulos B."/>
            <person name="Baker S."/>
            <person name="Barry K."/>
            <person name="Bills G."/>
            <person name="Bluhm B."/>
            <person name="Cannon C."/>
            <person name="Castanera R."/>
            <person name="Culley D."/>
            <person name="Daum C."/>
            <person name="Ezra D."/>
            <person name="Gonzalez J."/>
            <person name="Henrissat B."/>
            <person name="Kuo A."/>
            <person name="Liang C."/>
            <person name="Lipzen A."/>
            <person name="Lutzoni F."/>
            <person name="Magnuson J."/>
            <person name="Mondo S."/>
            <person name="Nolan M."/>
            <person name="Ohm R."/>
            <person name="Pangilinan J."/>
            <person name="Park H.-J."/>
            <person name="Ramirez L."/>
            <person name="Alfaro M."/>
            <person name="Sun H."/>
            <person name="Tritt A."/>
            <person name="Yoshinaga Y."/>
            <person name="Zwiers L.-H."/>
            <person name="Turgeon B."/>
            <person name="Goodwin S."/>
            <person name="Spatafora J."/>
            <person name="Crous P."/>
            <person name="Grigoriev I."/>
        </authorList>
    </citation>
    <scope>NUCLEOTIDE SEQUENCE</scope>
    <source>
        <strain evidence="10">HMLAC05119</strain>
    </source>
</reference>
<dbReference type="Pfam" id="PF01532">
    <property type="entry name" value="Glyco_hydro_47"/>
    <property type="match status" value="1"/>
</dbReference>
<dbReference type="GO" id="GO:0005783">
    <property type="term" value="C:endoplasmic reticulum"/>
    <property type="evidence" value="ECO:0007669"/>
    <property type="project" value="TreeGrafter"/>
</dbReference>
<dbReference type="EMBL" id="ML979134">
    <property type="protein sequence ID" value="KAF1917243.1"/>
    <property type="molecule type" value="Genomic_DNA"/>
</dbReference>
<dbReference type="FunFam" id="1.50.10.10:FF:000037">
    <property type="entry name" value="alpha-1,2-Mannosidase"/>
    <property type="match status" value="1"/>
</dbReference>
<feature type="active site" evidence="6">
    <location>
        <position position="360"/>
    </location>
</feature>
<dbReference type="PANTHER" id="PTHR11742">
    <property type="entry name" value="MANNOSYL-OLIGOSACCHARIDE ALPHA-1,2-MANNOSIDASE-RELATED"/>
    <property type="match status" value="1"/>
</dbReference>
<dbReference type="GO" id="GO:0005975">
    <property type="term" value="P:carbohydrate metabolic process"/>
    <property type="evidence" value="ECO:0007669"/>
    <property type="project" value="InterPro"/>
</dbReference>
<evidence type="ECO:0000256" key="6">
    <source>
        <dbReference type="PIRSR" id="PIRSR601382-1"/>
    </source>
</evidence>
<organism evidence="10 11">
    <name type="scientific">Ampelomyces quisqualis</name>
    <name type="common">Powdery mildew agent</name>
    <dbReference type="NCBI Taxonomy" id="50730"/>
    <lineage>
        <taxon>Eukaryota</taxon>
        <taxon>Fungi</taxon>
        <taxon>Dikarya</taxon>
        <taxon>Ascomycota</taxon>
        <taxon>Pezizomycotina</taxon>
        <taxon>Dothideomycetes</taxon>
        <taxon>Pleosporomycetidae</taxon>
        <taxon>Pleosporales</taxon>
        <taxon>Pleosporineae</taxon>
        <taxon>Phaeosphaeriaceae</taxon>
        <taxon>Ampelomyces</taxon>
    </lineage>
</organism>
<dbReference type="SUPFAM" id="SSF48225">
    <property type="entry name" value="Seven-hairpin glycosidases"/>
    <property type="match status" value="1"/>
</dbReference>
<evidence type="ECO:0000256" key="8">
    <source>
        <dbReference type="PIRSR" id="PIRSR601382-3"/>
    </source>
</evidence>
<evidence type="ECO:0000256" key="4">
    <source>
        <dbReference type="ARBA" id="ARBA00022801"/>
    </source>
</evidence>
<keyword evidence="4 9" id="KW-0378">Hydrolase</keyword>
<dbReference type="OrthoDB" id="8118055at2759"/>
<keyword evidence="7" id="KW-0106">Calcium</keyword>
<dbReference type="PRINTS" id="PR00747">
    <property type="entry name" value="GLYHDRLASE47"/>
</dbReference>
<evidence type="ECO:0000313" key="11">
    <source>
        <dbReference type="Proteomes" id="UP000800096"/>
    </source>
</evidence>
<dbReference type="InterPro" id="IPR012341">
    <property type="entry name" value="6hp_glycosidase-like_sf"/>
</dbReference>
<feature type="active site" description="Proton donor" evidence="6">
    <location>
        <position position="222"/>
    </location>
</feature>
<comment type="similarity">
    <text evidence="3 9">Belongs to the glycosyl hydrolase 47 family.</text>
</comment>
<feature type="active site" evidence="6">
    <location>
        <position position="510"/>
    </location>
</feature>
<evidence type="ECO:0000256" key="2">
    <source>
        <dbReference type="ARBA" id="ARBA00004922"/>
    </source>
</evidence>
<dbReference type="GO" id="GO:0036503">
    <property type="term" value="P:ERAD pathway"/>
    <property type="evidence" value="ECO:0007669"/>
    <property type="project" value="UniProtKB-ARBA"/>
</dbReference>
<dbReference type="GO" id="GO:0016020">
    <property type="term" value="C:membrane"/>
    <property type="evidence" value="ECO:0007669"/>
    <property type="project" value="InterPro"/>
</dbReference>
<dbReference type="InterPro" id="IPR050749">
    <property type="entry name" value="Glycosyl_Hydrolase_47"/>
</dbReference>
<dbReference type="AlphaFoldDB" id="A0A6A5QPC0"/>
<feature type="binding site" evidence="7">
    <location>
        <position position="596"/>
    </location>
    <ligand>
        <name>Ca(2+)</name>
        <dbReference type="ChEBI" id="CHEBI:29108"/>
    </ligand>
</feature>
<keyword evidence="5 8" id="KW-1015">Disulfide bond</keyword>
<evidence type="ECO:0000256" key="5">
    <source>
        <dbReference type="ARBA" id="ARBA00023157"/>
    </source>
</evidence>
<dbReference type="GO" id="GO:0004571">
    <property type="term" value="F:mannosyl-oligosaccharide 1,2-alpha-mannosidase activity"/>
    <property type="evidence" value="ECO:0007669"/>
    <property type="project" value="InterPro"/>
</dbReference>
<comment type="pathway">
    <text evidence="2">Protein modification; protein glycosylation.</text>
</comment>
<evidence type="ECO:0000256" key="9">
    <source>
        <dbReference type="RuleBase" id="RU361193"/>
    </source>
</evidence>
<feature type="disulfide bond" evidence="8">
    <location>
        <begin position="430"/>
        <end position="459"/>
    </location>
</feature>
<dbReference type="EC" id="3.2.1.-" evidence="9"/>
<protein>
    <recommendedName>
        <fullName evidence="9">alpha-1,2-Mannosidase</fullName>
        <ecNumber evidence="9">3.2.1.-</ecNumber>
    </recommendedName>
</protein>
<dbReference type="Proteomes" id="UP000800096">
    <property type="component" value="Unassembled WGS sequence"/>
</dbReference>
<sequence length="606" mass="67626">MVADAITFSRLYTIMVFRRFRWPIFFIIAATFLVALAPFSAQFMPSGNSIIPIKDHHHSSPSTVASTASIGGSHICPTTPPAPALTPDTQGRFDWRTIRKHNPIETYAQLPISNPSSRPAVQHTFVAASPRVKNEIASRKEAVREVFRRCWKSYKDRAWTKDELAPISGGARDAFGSWGATLVDSLDTLWIMDMEQEYAEAVEAAVDIDFGPKIDGEINVFETIIRYLGGFIGAYDVSGCHDARLLNKAVEVADMAYASFDTPNRMPVSRWSPKKAVDGEEQLPAESMLVAEAASASLEFTRLSQLTGDMRYFDAISRVTNVLEEQQGSTKLPGMWPISVNMRKPDLTFDGFFGLGAMADSVYEYLPKMHQLLNGIGPIGAQYQKMYEYAMSTAITHTLFRPMVHDKADILIAGANVNGQRDDKGQHLVCFAGGMFALGGRLFENSTHLDIGRKISDGCAWTYKNAPNGIMPEVFSMTACPTFSACDYTSEPGSSAFSDVGDGRYVLRPEAIESIFYMYRITGEVKYQDIAWDMFQAINTHTRTEFANAAIGDVMKTPVENYDSMESFWLAETLKYFYLIFSEPDKISLDNFVFNTEAHPFRIPHR</sequence>